<dbReference type="InterPro" id="IPR015890">
    <property type="entry name" value="Chorismate_C"/>
</dbReference>
<dbReference type="InterPro" id="IPR004561">
    <property type="entry name" value="IsoChor_synthase"/>
</dbReference>
<comment type="similarity">
    <text evidence="2 4">Belongs to the isochorismate synthase family.</text>
</comment>
<dbReference type="HAMAP" id="MF_01935">
    <property type="entry name" value="MenF"/>
    <property type="match status" value="1"/>
</dbReference>
<evidence type="ECO:0000256" key="4">
    <source>
        <dbReference type="HAMAP-Rule" id="MF_01935"/>
    </source>
</evidence>
<dbReference type="GO" id="GO:0000287">
    <property type="term" value="F:magnesium ion binding"/>
    <property type="evidence" value="ECO:0007669"/>
    <property type="project" value="UniProtKB-UniRule"/>
</dbReference>
<dbReference type="SUPFAM" id="SSF56322">
    <property type="entry name" value="ADC synthase"/>
    <property type="match status" value="1"/>
</dbReference>
<dbReference type="InterPro" id="IPR019999">
    <property type="entry name" value="Anth_synth_I-like"/>
</dbReference>
<feature type="binding site" evidence="4">
    <location>
        <position position="311"/>
    </location>
    <ligand>
        <name>Mg(2+)</name>
        <dbReference type="ChEBI" id="CHEBI:18420"/>
    </ligand>
</feature>
<dbReference type="EMBL" id="QQAY01000003">
    <property type="protein sequence ID" value="RDI44377.1"/>
    <property type="molecule type" value="Genomic_DNA"/>
</dbReference>
<dbReference type="UniPathway" id="UPA01057">
    <property type="reaction ID" value="UER00163"/>
</dbReference>
<dbReference type="Gene3D" id="3.60.120.10">
    <property type="entry name" value="Anthranilate synthase"/>
    <property type="match status" value="1"/>
</dbReference>
<comment type="pathway">
    <text evidence="4">Quinol/quinone metabolism; menaquinone biosynthesis.</text>
</comment>
<dbReference type="PANTHER" id="PTHR42839:SF1">
    <property type="entry name" value="ISOCHORISMATE SYNTHASE MENF"/>
    <property type="match status" value="1"/>
</dbReference>
<evidence type="ECO:0000256" key="3">
    <source>
        <dbReference type="ARBA" id="ARBA00023235"/>
    </source>
</evidence>
<feature type="binding site" evidence="4">
    <location>
        <position position="446"/>
    </location>
    <ligand>
        <name>Mg(2+)</name>
        <dbReference type="ChEBI" id="CHEBI:18420"/>
    </ligand>
</feature>
<evidence type="ECO:0000313" key="7">
    <source>
        <dbReference type="Proteomes" id="UP000255326"/>
    </source>
</evidence>
<feature type="active site" description="Proton acceptor" evidence="4">
    <location>
        <position position="218"/>
    </location>
</feature>
<keyword evidence="4" id="KW-0474">Menaquinone biosynthesis</keyword>
<evidence type="ECO:0000256" key="2">
    <source>
        <dbReference type="ARBA" id="ARBA00005297"/>
    </source>
</evidence>
<comment type="pathway">
    <text evidence="4">Quinol/quinone metabolism; 1,4-dihydroxy-2-naphthoate biosynthesis; 1,4-dihydroxy-2-naphthoate from chorismate: step 1/7.</text>
</comment>
<dbReference type="UniPathway" id="UPA00079"/>
<keyword evidence="4" id="KW-0460">Magnesium</keyword>
<comment type="caution">
    <text evidence="6">The sequence shown here is derived from an EMBL/GenBank/DDBJ whole genome shotgun (WGS) entry which is preliminary data.</text>
</comment>
<dbReference type="RefSeq" id="WP_245948416.1">
    <property type="nucleotide sequence ID" value="NZ_QQAY01000003.1"/>
</dbReference>
<dbReference type="GO" id="GO:0009234">
    <property type="term" value="P:menaquinone biosynthetic process"/>
    <property type="evidence" value="ECO:0007669"/>
    <property type="project" value="UniProtKB-UniRule"/>
</dbReference>
<organism evidence="6 7">
    <name type="scientific">Falsibacillus pallidus</name>
    <dbReference type="NCBI Taxonomy" id="493781"/>
    <lineage>
        <taxon>Bacteria</taxon>
        <taxon>Bacillati</taxon>
        <taxon>Bacillota</taxon>
        <taxon>Bacilli</taxon>
        <taxon>Bacillales</taxon>
        <taxon>Bacillaceae</taxon>
        <taxon>Falsibacillus</taxon>
    </lineage>
</organism>
<keyword evidence="4" id="KW-0479">Metal-binding</keyword>
<accession>A0A370GL34</accession>
<comment type="function">
    <text evidence="4">Catalyzes the conversion of chorismate to isochorismate.</text>
</comment>
<dbReference type="NCBIfam" id="TIGR00543">
    <property type="entry name" value="isochor_syn"/>
    <property type="match status" value="1"/>
</dbReference>
<dbReference type="Pfam" id="PF00425">
    <property type="entry name" value="Chorismate_bind"/>
    <property type="match status" value="1"/>
</dbReference>
<keyword evidence="3 4" id="KW-0413">Isomerase</keyword>
<comment type="catalytic activity">
    <reaction evidence="1 4">
        <text>chorismate = isochorismate</text>
        <dbReference type="Rhea" id="RHEA:18985"/>
        <dbReference type="ChEBI" id="CHEBI:29748"/>
        <dbReference type="ChEBI" id="CHEBI:29780"/>
        <dbReference type="EC" id="5.4.4.2"/>
    </reaction>
</comment>
<feature type="domain" description="Chorismate-utilising enzyme C-terminal" evidence="5">
    <location>
        <begin position="197"/>
        <end position="450"/>
    </location>
</feature>
<gene>
    <name evidence="4" type="primary">menF</name>
    <name evidence="6" type="ORF">DFR59_103451</name>
</gene>
<dbReference type="GO" id="GO:0009697">
    <property type="term" value="P:salicylic acid biosynthetic process"/>
    <property type="evidence" value="ECO:0007669"/>
    <property type="project" value="TreeGrafter"/>
</dbReference>
<reference evidence="6 7" key="1">
    <citation type="submission" date="2018-07" db="EMBL/GenBank/DDBJ databases">
        <title>Genomic Encyclopedia of Type Strains, Phase IV (KMG-IV): sequencing the most valuable type-strain genomes for metagenomic binning, comparative biology and taxonomic classification.</title>
        <authorList>
            <person name="Goeker M."/>
        </authorList>
    </citation>
    <scope>NUCLEOTIDE SEQUENCE [LARGE SCALE GENOMIC DNA]</scope>
    <source>
        <strain evidence="6 7">DSM 25281</strain>
    </source>
</reference>
<dbReference type="InterPro" id="IPR005801">
    <property type="entry name" value="ADC_synthase"/>
</dbReference>
<evidence type="ECO:0000259" key="5">
    <source>
        <dbReference type="Pfam" id="PF00425"/>
    </source>
</evidence>
<dbReference type="PANTHER" id="PTHR42839">
    <property type="entry name" value="ISOCHORISMATE SYNTHASE ENTC"/>
    <property type="match status" value="1"/>
</dbReference>
<comment type="cofactor">
    <cofactor evidence="4">
        <name>Mg(2+)</name>
        <dbReference type="ChEBI" id="CHEBI:18420"/>
    </cofactor>
</comment>
<evidence type="ECO:0000313" key="6">
    <source>
        <dbReference type="EMBL" id="RDI44377.1"/>
    </source>
</evidence>
<dbReference type="Proteomes" id="UP000255326">
    <property type="component" value="Unassembled WGS sequence"/>
</dbReference>
<sequence>MAIIQQSKINNAFMKAKQENRQVLFSSTIEVQNAVDPLTFFKNGKEKYRGERFFWKDSSNELILAGIGVEKSFQYNEVDHRFFEAESEWKRLIDDAVIDNPSDIPGTGPLLFGGYSFDPLSEKEEEWADYAASQFYLPRHMLTISQGKKYLTVNILCMPNNEEESAIQTDINDLLSMGEKVQGMKSGEEASIEEINKEAWIQAVEDVIEKLRAGELQKVVLARKIKAVFKETIKPPNVLEALLNEQPDSFTFAFESGESCFIGASPERLIRKNGSKVLSTCLAGSIRRGTADEEDNRLGLELLNDQKNLQEHAFVVRMIESVFAKYCKDVEIPEGPTLLKLRDIQHLYTPVVGTIDEETPLSALIQSLHPTPALGGEPREKAMEVIRQKEKMDRGLYAAPIGWFDYRGNGEFAVAIRSGLLKNNEAFLYAGCGVVADSDPLSEYTETRIKLKPMLRAVGGIES</sequence>
<evidence type="ECO:0000256" key="1">
    <source>
        <dbReference type="ARBA" id="ARBA00000799"/>
    </source>
</evidence>
<proteinExistence type="inferred from homology"/>
<dbReference type="EC" id="5.4.4.2" evidence="4"/>
<keyword evidence="7" id="KW-1185">Reference proteome</keyword>
<dbReference type="InterPro" id="IPR034681">
    <property type="entry name" value="MenF"/>
</dbReference>
<feature type="active site" description="Proton donor" evidence="4">
    <location>
        <position position="267"/>
    </location>
</feature>
<dbReference type="AlphaFoldDB" id="A0A370GL34"/>
<name>A0A370GL34_9BACI</name>
<protein>
    <recommendedName>
        <fullName evidence="4">Isochorismate synthase MenF</fullName>
        <ecNumber evidence="4">5.4.4.2</ecNumber>
    </recommendedName>
    <alternativeName>
        <fullName evidence="4">Isochorismate mutase</fullName>
    </alternativeName>
</protein>
<dbReference type="GO" id="GO:0008909">
    <property type="term" value="F:isochorismate synthase activity"/>
    <property type="evidence" value="ECO:0007669"/>
    <property type="project" value="UniProtKB-UniRule"/>
</dbReference>
<dbReference type="PRINTS" id="PR00095">
    <property type="entry name" value="ANTSNTHASEI"/>
</dbReference>